<name>A0A1E7L5P4_9ACTN</name>
<dbReference type="RefSeq" id="WP_070017066.1">
    <property type="nucleotide sequence ID" value="NZ_LJGW01000231.1"/>
</dbReference>
<evidence type="ECO:0000313" key="4">
    <source>
        <dbReference type="Proteomes" id="UP000176005"/>
    </source>
</evidence>
<gene>
    <name evidence="3" type="ORF">AN218_13350</name>
</gene>
<keyword evidence="1" id="KW-0472">Membrane</keyword>
<dbReference type="AlphaFoldDB" id="A0A1E7L5P4"/>
<evidence type="ECO:0000313" key="3">
    <source>
        <dbReference type="EMBL" id="OEV11333.1"/>
    </source>
</evidence>
<evidence type="ECO:0000256" key="1">
    <source>
        <dbReference type="SAM" id="Phobius"/>
    </source>
</evidence>
<organism evidence="3 4">
    <name type="scientific">Streptomyces nanshensis</name>
    <dbReference type="NCBI Taxonomy" id="518642"/>
    <lineage>
        <taxon>Bacteria</taxon>
        <taxon>Bacillati</taxon>
        <taxon>Actinomycetota</taxon>
        <taxon>Actinomycetes</taxon>
        <taxon>Kitasatosporales</taxon>
        <taxon>Streptomycetaceae</taxon>
        <taxon>Streptomyces</taxon>
    </lineage>
</organism>
<keyword evidence="1" id="KW-0812">Transmembrane</keyword>
<feature type="transmembrane region" description="Helical" evidence="1">
    <location>
        <begin position="30"/>
        <end position="52"/>
    </location>
</feature>
<comment type="caution">
    <text evidence="3">The sequence shown here is derived from an EMBL/GenBank/DDBJ whole genome shotgun (WGS) entry which is preliminary data.</text>
</comment>
<proteinExistence type="predicted"/>
<keyword evidence="4" id="KW-1185">Reference proteome</keyword>
<protein>
    <submittedName>
        <fullName evidence="3">Uncharacterized protein</fullName>
    </submittedName>
</protein>
<feature type="signal peptide" evidence="2">
    <location>
        <begin position="1"/>
        <end position="20"/>
    </location>
</feature>
<feature type="chain" id="PRO_5009197072" evidence="2">
    <location>
        <begin position="21"/>
        <end position="113"/>
    </location>
</feature>
<keyword evidence="1" id="KW-1133">Transmembrane helix</keyword>
<reference evidence="3 4" key="1">
    <citation type="journal article" date="2016" name="Front. Microbiol.">
        <title>Comparative Genomics Analysis of Streptomyces Species Reveals Their Adaptation to the Marine Environment and Their Diversity at the Genomic Level.</title>
        <authorList>
            <person name="Tian X."/>
            <person name="Zhang Z."/>
            <person name="Yang T."/>
            <person name="Chen M."/>
            <person name="Li J."/>
            <person name="Chen F."/>
            <person name="Yang J."/>
            <person name="Li W."/>
            <person name="Zhang B."/>
            <person name="Zhang Z."/>
            <person name="Wu J."/>
            <person name="Zhang C."/>
            <person name="Long L."/>
            <person name="Xiao J."/>
        </authorList>
    </citation>
    <scope>NUCLEOTIDE SEQUENCE [LARGE SCALE GENOMIC DNA]</scope>
    <source>
        <strain evidence="3 4">SCSIO 10429</strain>
    </source>
</reference>
<keyword evidence="2" id="KW-0732">Signal</keyword>
<dbReference type="Proteomes" id="UP000176005">
    <property type="component" value="Unassembled WGS sequence"/>
</dbReference>
<sequence length="113" mass="11979">MRNFLIAMGASGAVGLSAMAAVVLPGEPSTARVLAGCATLIFAMPGASYLTLRLLGHSTPSGLFTDSGPDCDRCGNPTRRPYLRRSPQSHWWCARCEQETTDILLDIAARGLA</sequence>
<evidence type="ECO:0000256" key="2">
    <source>
        <dbReference type="SAM" id="SignalP"/>
    </source>
</evidence>
<accession>A0A1E7L5P4</accession>
<dbReference type="EMBL" id="LJGW01000231">
    <property type="protein sequence ID" value="OEV11333.1"/>
    <property type="molecule type" value="Genomic_DNA"/>
</dbReference>